<evidence type="ECO:0000313" key="2">
    <source>
        <dbReference type="EMBL" id="KAK3096807.1"/>
    </source>
</evidence>
<dbReference type="SUPFAM" id="SSF52402">
    <property type="entry name" value="Adenine nucleotide alpha hydrolases-like"/>
    <property type="match status" value="1"/>
</dbReference>
<dbReference type="InterPro" id="IPR006015">
    <property type="entry name" value="Universal_stress_UspA"/>
</dbReference>
<dbReference type="Pfam" id="PF00582">
    <property type="entry name" value="Usp"/>
    <property type="match status" value="1"/>
</dbReference>
<dbReference type="Gene3D" id="3.40.50.620">
    <property type="entry name" value="HUPs"/>
    <property type="match status" value="1"/>
</dbReference>
<dbReference type="PRINTS" id="PR01438">
    <property type="entry name" value="UNVRSLSTRESS"/>
</dbReference>
<dbReference type="AlphaFoldDB" id="A0AA89BZT6"/>
<name>A0AA89BZT6_PINIB</name>
<dbReference type="EMBL" id="VSWD01000007">
    <property type="protein sequence ID" value="KAK3096807.1"/>
    <property type="molecule type" value="Genomic_DNA"/>
</dbReference>
<dbReference type="PANTHER" id="PTHR31964">
    <property type="entry name" value="ADENINE NUCLEOTIDE ALPHA HYDROLASES-LIKE SUPERFAMILY PROTEIN"/>
    <property type="match status" value="1"/>
</dbReference>
<gene>
    <name evidence="2" type="ORF">FSP39_003513</name>
</gene>
<comment type="caution">
    <text evidence="2">The sequence shown here is derived from an EMBL/GenBank/DDBJ whole genome shotgun (WGS) entry which is preliminary data.</text>
</comment>
<evidence type="ECO:0000259" key="1">
    <source>
        <dbReference type="Pfam" id="PF00582"/>
    </source>
</evidence>
<evidence type="ECO:0000313" key="3">
    <source>
        <dbReference type="Proteomes" id="UP001186944"/>
    </source>
</evidence>
<accession>A0AA89BZT6</accession>
<dbReference type="Proteomes" id="UP001186944">
    <property type="component" value="Unassembled WGS sequence"/>
</dbReference>
<reference evidence="2" key="1">
    <citation type="submission" date="2019-08" db="EMBL/GenBank/DDBJ databases">
        <title>The improved chromosome-level genome for the pearl oyster Pinctada fucata martensii using PacBio sequencing and Hi-C.</title>
        <authorList>
            <person name="Zheng Z."/>
        </authorList>
    </citation>
    <scope>NUCLEOTIDE SEQUENCE</scope>
    <source>
        <strain evidence="2">ZZ-2019</strain>
        <tissue evidence="2">Adductor muscle</tissue>
    </source>
</reference>
<organism evidence="2 3">
    <name type="scientific">Pinctada imbricata</name>
    <name type="common">Atlantic pearl-oyster</name>
    <name type="synonym">Pinctada martensii</name>
    <dbReference type="NCBI Taxonomy" id="66713"/>
    <lineage>
        <taxon>Eukaryota</taxon>
        <taxon>Metazoa</taxon>
        <taxon>Spiralia</taxon>
        <taxon>Lophotrochozoa</taxon>
        <taxon>Mollusca</taxon>
        <taxon>Bivalvia</taxon>
        <taxon>Autobranchia</taxon>
        <taxon>Pteriomorphia</taxon>
        <taxon>Pterioida</taxon>
        <taxon>Pterioidea</taxon>
        <taxon>Pteriidae</taxon>
        <taxon>Pinctada</taxon>
    </lineage>
</organism>
<dbReference type="InterPro" id="IPR014729">
    <property type="entry name" value="Rossmann-like_a/b/a_fold"/>
</dbReference>
<feature type="domain" description="UspA" evidence="1">
    <location>
        <begin position="9"/>
        <end position="155"/>
    </location>
</feature>
<keyword evidence="3" id="KW-1185">Reference proteome</keyword>
<dbReference type="PANTHER" id="PTHR31964:SF113">
    <property type="entry name" value="USPA DOMAIN-CONTAINING PROTEIN"/>
    <property type="match status" value="1"/>
</dbReference>
<dbReference type="CDD" id="cd23659">
    <property type="entry name" value="USP_At3g01520-like"/>
    <property type="match status" value="1"/>
</dbReference>
<proteinExistence type="predicted"/>
<dbReference type="InterPro" id="IPR006016">
    <property type="entry name" value="UspA"/>
</dbReference>
<sequence length="173" mass="19465">METKEGKKTRRVVIAMDGSEHSHYAFKWYLTKLRLPGDFLSLLHFATYENMSYGAVSLFPGDPSIVEKIINTEEKRISEFIDKLGSLLQENGIEGEVLRLSGEHAGQVLLKKAEELQADMIVTGSRGLGTVRRTVLGSISDYIIHHAHVPVVVCKHVSHHKHGHHDSHPHHHK</sequence>
<protein>
    <recommendedName>
        <fullName evidence="1">UspA domain-containing protein</fullName>
    </recommendedName>
</protein>